<evidence type="ECO:0000313" key="2">
    <source>
        <dbReference type="Proteomes" id="UP001464378"/>
    </source>
</evidence>
<protein>
    <recommendedName>
        <fullName evidence="3">DUF2691 family protein</fullName>
    </recommendedName>
</protein>
<name>A0ABV1E8X2_9FIRM</name>
<accession>A0ABV1E8X2</accession>
<keyword evidence="2" id="KW-1185">Reference proteome</keyword>
<evidence type="ECO:0000313" key="1">
    <source>
        <dbReference type="EMBL" id="MEQ2442886.1"/>
    </source>
</evidence>
<comment type="caution">
    <text evidence="1">The sequence shown here is derived from an EMBL/GenBank/DDBJ whole genome shotgun (WGS) entry which is preliminary data.</text>
</comment>
<dbReference type="EMBL" id="JBBMFK010000006">
    <property type="protein sequence ID" value="MEQ2442886.1"/>
    <property type="molecule type" value="Genomic_DNA"/>
</dbReference>
<evidence type="ECO:0008006" key="3">
    <source>
        <dbReference type="Google" id="ProtNLM"/>
    </source>
</evidence>
<reference evidence="1 2" key="1">
    <citation type="submission" date="2024-03" db="EMBL/GenBank/DDBJ databases">
        <title>Human intestinal bacterial collection.</title>
        <authorList>
            <person name="Pauvert C."/>
            <person name="Hitch T.C.A."/>
            <person name="Clavel T."/>
        </authorList>
    </citation>
    <scope>NUCLEOTIDE SEQUENCE [LARGE SCALE GENOMIC DNA]</scope>
    <source>
        <strain evidence="1 2">CLA-AP-H29</strain>
    </source>
</reference>
<dbReference type="RefSeq" id="WP_349231258.1">
    <property type="nucleotide sequence ID" value="NZ_JBBMFK010000006.1"/>
</dbReference>
<sequence>MVYGAINEKGEPYYTDLKKVFDSIGNRQTEYNWLITDCVCYPNNPKTDAMLSKQYCWISGEDLTSLVYAEDFQWIWAVLCGFDKTIALSEILEYSLPYADGYKGFWKTPLTMQHPLAKIEIVLWDSSLTLIFSRSKDIIDDFMQNHPQSENLEDYIGRL</sequence>
<proteinExistence type="predicted"/>
<organism evidence="1 2">
    <name type="scientific">Pseudoflavonifractor intestinihominis</name>
    <dbReference type="NCBI Taxonomy" id="3133171"/>
    <lineage>
        <taxon>Bacteria</taxon>
        <taxon>Bacillati</taxon>
        <taxon>Bacillota</taxon>
        <taxon>Clostridia</taxon>
        <taxon>Eubacteriales</taxon>
        <taxon>Oscillospiraceae</taxon>
        <taxon>Pseudoflavonifractor</taxon>
    </lineage>
</organism>
<gene>
    <name evidence="1" type="ORF">WMO64_05340</name>
</gene>
<dbReference type="Proteomes" id="UP001464378">
    <property type="component" value="Unassembled WGS sequence"/>
</dbReference>